<comment type="caution">
    <text evidence="2">The sequence shown here is derived from an EMBL/GenBank/DDBJ whole genome shotgun (WGS) entry which is preliminary data.</text>
</comment>
<organism evidence="2 3">
    <name type="scientific">Trichoderma guizhouense</name>
    <dbReference type="NCBI Taxonomy" id="1491466"/>
    <lineage>
        <taxon>Eukaryota</taxon>
        <taxon>Fungi</taxon>
        <taxon>Dikarya</taxon>
        <taxon>Ascomycota</taxon>
        <taxon>Pezizomycotina</taxon>
        <taxon>Sordariomycetes</taxon>
        <taxon>Hypocreomycetidae</taxon>
        <taxon>Hypocreales</taxon>
        <taxon>Hypocreaceae</taxon>
        <taxon>Trichoderma</taxon>
    </lineage>
</organism>
<dbReference type="InterPro" id="IPR011009">
    <property type="entry name" value="Kinase-like_dom_sf"/>
</dbReference>
<dbReference type="PROSITE" id="PS50011">
    <property type="entry name" value="PROTEIN_KINASE_DOM"/>
    <property type="match status" value="1"/>
</dbReference>
<evidence type="ECO:0000313" key="3">
    <source>
        <dbReference type="Proteomes" id="UP000191004"/>
    </source>
</evidence>
<keyword evidence="3" id="KW-1185">Reference proteome</keyword>
<dbReference type="AlphaFoldDB" id="A0A1T3CJX2"/>
<feature type="domain" description="Protein kinase" evidence="1">
    <location>
        <begin position="112"/>
        <end position="296"/>
    </location>
</feature>
<reference evidence="2 3" key="1">
    <citation type="submission" date="2016-04" db="EMBL/GenBank/DDBJ databases">
        <title>Multiple horizontal gene transfer events from other fungi enriched the ability of the initially mycotrophic fungus Trichoderma (Ascomycota) to feed on dead plant biomass.</title>
        <authorList>
            <person name="Atanasova L."/>
            <person name="Chenthamara K."/>
            <person name="Zhang J."/>
            <person name="Grujic M."/>
            <person name="Henrissat B."/>
            <person name="Kuo A."/>
            <person name="Aertz A."/>
            <person name="Salamov A."/>
            <person name="Lipzen A."/>
            <person name="Labutti K."/>
            <person name="Barry K."/>
            <person name="Miao Y."/>
            <person name="Rahimi M.J."/>
            <person name="Shen Q."/>
            <person name="Grigoriev I.V."/>
            <person name="Kubicek C.P."/>
            <person name="Druzhinina I.S."/>
        </authorList>
    </citation>
    <scope>NUCLEOTIDE SEQUENCE [LARGE SCALE GENOMIC DNA]</scope>
    <source>
        <strain evidence="2 3">NJAU 4742</strain>
    </source>
</reference>
<dbReference type="Gene3D" id="1.10.510.10">
    <property type="entry name" value="Transferase(Phosphotransferase) domain 1"/>
    <property type="match status" value="1"/>
</dbReference>
<dbReference type="EMBL" id="LVVK01000015">
    <property type="protein sequence ID" value="OPB41342.1"/>
    <property type="molecule type" value="Genomic_DNA"/>
</dbReference>
<sequence length="296" mass="33952">MEDTMDDTALAPPFWSVLEFTSSDQSTDSEFIIMCHKHRFILHLSVEQFAASPQLREKYLFFLDVAEHFELDGYTVDDFYDWVAEPMLPIFRELSPRNNVKSTLDEFLFPETHVYVVFADGDKIKVFLKDGTAAYLKLTDPGDKSILLHELETYRKIHYAHLDETLQISRLIGLVQIRDDQEVMVYGLLLTYIDCDHMTLRCAVQPETPEHLRNRWATQVGDTLARLHDAGVVWGDAKPENVLVDQQDDAWIIDFGGGYTEGWVEQGLAGTREGDLQALGRITEFIRTSEEEPTSI</sequence>
<evidence type="ECO:0000259" key="1">
    <source>
        <dbReference type="PROSITE" id="PS50011"/>
    </source>
</evidence>
<name>A0A1T3CJX2_9HYPO</name>
<dbReference type="InterPro" id="IPR000719">
    <property type="entry name" value="Prot_kinase_dom"/>
</dbReference>
<dbReference type="Pfam" id="PF00069">
    <property type="entry name" value="Pkinase"/>
    <property type="match status" value="1"/>
</dbReference>
<protein>
    <recommendedName>
        <fullName evidence="1">Protein kinase domain-containing protein</fullName>
    </recommendedName>
</protein>
<dbReference type="Proteomes" id="UP000191004">
    <property type="component" value="Unassembled WGS sequence"/>
</dbReference>
<dbReference type="GO" id="GO:0004672">
    <property type="term" value="F:protein kinase activity"/>
    <property type="evidence" value="ECO:0007669"/>
    <property type="project" value="InterPro"/>
</dbReference>
<gene>
    <name evidence="2" type="ORF">A0O28_0080600</name>
</gene>
<accession>A0A1T3CJX2</accession>
<dbReference type="OrthoDB" id="4062651at2759"/>
<dbReference type="SUPFAM" id="SSF56112">
    <property type="entry name" value="Protein kinase-like (PK-like)"/>
    <property type="match status" value="1"/>
</dbReference>
<evidence type="ECO:0000313" key="2">
    <source>
        <dbReference type="EMBL" id="OPB41342.1"/>
    </source>
</evidence>
<dbReference type="GO" id="GO:0005524">
    <property type="term" value="F:ATP binding"/>
    <property type="evidence" value="ECO:0007669"/>
    <property type="project" value="InterPro"/>
</dbReference>
<proteinExistence type="predicted"/>